<protein>
    <submittedName>
        <fullName evidence="2">Uncharacterized protein</fullName>
    </submittedName>
</protein>
<dbReference type="EMBL" id="JAPFRD010000012">
    <property type="protein sequence ID" value="MCW8109624.1"/>
    <property type="molecule type" value="Genomic_DNA"/>
</dbReference>
<feature type="transmembrane region" description="Helical" evidence="1">
    <location>
        <begin position="77"/>
        <end position="100"/>
    </location>
</feature>
<name>A0ABT3PA90_9ALTE</name>
<sequence>MKSFFIAMIIAITLAYCLGDVANSWWGMNIIVGDEIVSPFESVLAVAAMGLVFGIIGFIIAVSVIGAIVIGIGAAAVALFAMGVSAFWPVLLIAAIIYLMRKDTPRHAVS</sequence>
<reference evidence="2" key="1">
    <citation type="submission" date="2022-11" db="EMBL/GenBank/DDBJ databases">
        <title>Alteromonas sp. nov., isolated from sea water of the Qingdao.</title>
        <authorList>
            <person name="Wang Q."/>
        </authorList>
    </citation>
    <scope>NUCLEOTIDE SEQUENCE</scope>
    <source>
        <strain evidence="2">ASW11-7</strain>
    </source>
</reference>
<organism evidence="2 3">
    <name type="scientific">Alteromonas aquimaris</name>
    <dbReference type="NCBI Taxonomy" id="2998417"/>
    <lineage>
        <taxon>Bacteria</taxon>
        <taxon>Pseudomonadati</taxon>
        <taxon>Pseudomonadota</taxon>
        <taxon>Gammaproteobacteria</taxon>
        <taxon>Alteromonadales</taxon>
        <taxon>Alteromonadaceae</taxon>
        <taxon>Alteromonas/Salinimonas group</taxon>
        <taxon>Alteromonas</taxon>
    </lineage>
</organism>
<gene>
    <name evidence="2" type="ORF">OPS25_14030</name>
</gene>
<dbReference type="Proteomes" id="UP001142810">
    <property type="component" value="Unassembled WGS sequence"/>
</dbReference>
<proteinExistence type="predicted"/>
<evidence type="ECO:0000256" key="1">
    <source>
        <dbReference type="SAM" id="Phobius"/>
    </source>
</evidence>
<feature type="transmembrane region" description="Helical" evidence="1">
    <location>
        <begin position="43"/>
        <end position="70"/>
    </location>
</feature>
<dbReference type="RefSeq" id="WP_265618461.1">
    <property type="nucleotide sequence ID" value="NZ_JAPFRD010000012.1"/>
</dbReference>
<keyword evidence="1" id="KW-0472">Membrane</keyword>
<accession>A0ABT3PA90</accession>
<evidence type="ECO:0000313" key="2">
    <source>
        <dbReference type="EMBL" id="MCW8109624.1"/>
    </source>
</evidence>
<comment type="caution">
    <text evidence="2">The sequence shown here is derived from an EMBL/GenBank/DDBJ whole genome shotgun (WGS) entry which is preliminary data.</text>
</comment>
<keyword evidence="1" id="KW-1133">Transmembrane helix</keyword>
<keyword evidence="3" id="KW-1185">Reference proteome</keyword>
<keyword evidence="1" id="KW-0812">Transmembrane</keyword>
<evidence type="ECO:0000313" key="3">
    <source>
        <dbReference type="Proteomes" id="UP001142810"/>
    </source>
</evidence>